<dbReference type="GeneID" id="65102292"/>
<name>A0A346TPY2_9ABAC</name>
<keyword evidence="2" id="KW-1185">Reference proteome</keyword>
<reference evidence="1 2" key="1">
    <citation type="submission" date="2018-05" db="EMBL/GenBank/DDBJ databases">
        <title>The complete genome sequence of an alphabaculovirus isolated from the southern armyworm, Spodoptera eridania.</title>
        <authorList>
            <person name="Harrison R.L."/>
            <person name="Rowley D.L."/>
        </authorList>
    </citation>
    <scope>NUCLEOTIDE SEQUENCE [LARGE SCALE GENOMIC DNA]</scope>
    <source>
        <strain evidence="1">251</strain>
    </source>
</reference>
<accession>A0A346TPY2</accession>
<proteinExistence type="predicted"/>
<dbReference type="EMBL" id="MH320559">
    <property type="protein sequence ID" value="AXU41642.1"/>
    <property type="molecule type" value="Genomic_DNA"/>
</dbReference>
<evidence type="ECO:0000313" key="2">
    <source>
        <dbReference type="Proteomes" id="UP000503448"/>
    </source>
</evidence>
<dbReference type="Proteomes" id="UP000503448">
    <property type="component" value="Segment"/>
</dbReference>
<organism evidence="1 2">
    <name type="scientific">Spodoptera eridania nucleopolyhedrovirus</name>
    <dbReference type="NCBI Taxonomy" id="2315721"/>
    <lineage>
        <taxon>Viruses</taxon>
        <taxon>Viruses incertae sedis</taxon>
        <taxon>Naldaviricetes</taxon>
        <taxon>Lefavirales</taxon>
        <taxon>Baculoviridae</taxon>
        <taxon>Alphabaculovirus</taxon>
        <taxon>Alphabaculovirus speridaniae</taxon>
    </lineage>
</organism>
<dbReference type="KEGG" id="vg:65102292"/>
<sequence>MLDDVDVDYAVGGGEKCQYFFDKITLIVGELLGEIVIVFGQIDFFHFPHTIQRLFISSPQINVLDREQYFSRNRHCCIIVNIILIHFTNSTSILQDARAGLCIRSIILHRFIYATMANLSYPAVASFDKYTNDVRVTQMSFDSRKQMYDITIELFDIDERFIFDTENDRLMNLIVPQQFRVRINDGYYVPESVEYQPVGHLVMHVLSPVDDIRSVAVHVNMLYFEHDRADWTIPDNIKEAFSDES</sequence>
<evidence type="ECO:0000313" key="1">
    <source>
        <dbReference type="EMBL" id="AXU41642.1"/>
    </source>
</evidence>
<protein>
    <submittedName>
        <fullName evidence="1">ORF44</fullName>
    </submittedName>
</protein>
<dbReference type="RefSeq" id="YP_010087045.1">
    <property type="nucleotide sequence ID" value="NC_055502.1"/>
</dbReference>